<dbReference type="EMBL" id="CAJVQB010082239">
    <property type="protein sequence ID" value="CAG8846125.1"/>
    <property type="molecule type" value="Genomic_DNA"/>
</dbReference>
<feature type="non-terminal residue" evidence="1">
    <location>
        <position position="1"/>
    </location>
</feature>
<comment type="caution">
    <text evidence="1">The sequence shown here is derived from an EMBL/GenBank/DDBJ whole genome shotgun (WGS) entry which is preliminary data.</text>
</comment>
<reference evidence="1 2" key="1">
    <citation type="submission" date="2021-06" db="EMBL/GenBank/DDBJ databases">
        <authorList>
            <person name="Kallberg Y."/>
            <person name="Tangrot J."/>
            <person name="Rosling A."/>
        </authorList>
    </citation>
    <scope>NUCLEOTIDE SEQUENCE [LARGE SCALE GENOMIC DNA]</scope>
    <source>
        <strain evidence="1 2">120-4 pot B 10/14</strain>
    </source>
</reference>
<name>A0ABN7X3V6_GIGMA</name>
<sequence>LAIAIKRNEKNWVLVKLDMNRQLNKHIEIYKDWLGYYINSLKWILESQALPCSSSLWFLSPDCAYLAADTF</sequence>
<proteinExistence type="predicted"/>
<dbReference type="Proteomes" id="UP000789901">
    <property type="component" value="Unassembled WGS sequence"/>
</dbReference>
<keyword evidence="2" id="KW-1185">Reference proteome</keyword>
<protein>
    <submittedName>
        <fullName evidence="1">41263_t:CDS:1</fullName>
    </submittedName>
</protein>
<accession>A0ABN7X3V6</accession>
<gene>
    <name evidence="1" type="ORF">GMARGA_LOCUS38012</name>
</gene>
<evidence type="ECO:0000313" key="2">
    <source>
        <dbReference type="Proteomes" id="UP000789901"/>
    </source>
</evidence>
<evidence type="ECO:0000313" key="1">
    <source>
        <dbReference type="EMBL" id="CAG8846125.1"/>
    </source>
</evidence>
<organism evidence="1 2">
    <name type="scientific">Gigaspora margarita</name>
    <dbReference type="NCBI Taxonomy" id="4874"/>
    <lineage>
        <taxon>Eukaryota</taxon>
        <taxon>Fungi</taxon>
        <taxon>Fungi incertae sedis</taxon>
        <taxon>Mucoromycota</taxon>
        <taxon>Glomeromycotina</taxon>
        <taxon>Glomeromycetes</taxon>
        <taxon>Diversisporales</taxon>
        <taxon>Gigasporaceae</taxon>
        <taxon>Gigaspora</taxon>
    </lineage>
</organism>